<keyword evidence="4 6" id="KW-0460">Magnesium</keyword>
<dbReference type="SUPFAM" id="SSF56219">
    <property type="entry name" value="DNase I-like"/>
    <property type="match status" value="1"/>
</dbReference>
<feature type="binding site" evidence="6">
    <location>
        <position position="246"/>
    </location>
    <ligand>
        <name>Mg(2+)</name>
        <dbReference type="ChEBI" id="CHEBI:18420"/>
        <label>1</label>
    </ligand>
</feature>
<dbReference type="GO" id="GO:0008311">
    <property type="term" value="F:double-stranded DNA 3'-5' DNA exonuclease activity"/>
    <property type="evidence" value="ECO:0007669"/>
    <property type="project" value="TreeGrafter"/>
</dbReference>
<feature type="binding site" evidence="6">
    <location>
        <position position="151"/>
    </location>
    <ligand>
        <name>Mg(2+)</name>
        <dbReference type="ChEBI" id="CHEBI:18420"/>
        <label>1</label>
    </ligand>
</feature>
<feature type="active site" description="Proton acceptor" evidence="5">
    <location>
        <position position="247"/>
    </location>
</feature>
<dbReference type="PANTHER" id="PTHR22748:SF6">
    <property type="entry name" value="DNA-(APURINIC OR APYRIMIDINIC SITE) ENDONUCLEASE"/>
    <property type="match status" value="1"/>
</dbReference>
<dbReference type="NCBIfam" id="TIGR00633">
    <property type="entry name" value="xth"/>
    <property type="match status" value="1"/>
</dbReference>
<name>A0A0S4M794_9BURK</name>
<feature type="binding site" evidence="6">
    <location>
        <position position="247"/>
    </location>
    <ligand>
        <name>Mg(2+)</name>
        <dbReference type="ChEBI" id="CHEBI:18420"/>
        <label>1</label>
    </ligand>
</feature>
<dbReference type="PROSITE" id="PS51435">
    <property type="entry name" value="AP_NUCLEASE_F1_4"/>
    <property type="match status" value="1"/>
</dbReference>
<protein>
    <submittedName>
        <fullName evidence="9">Exodeoxyribonuclease III</fullName>
    </submittedName>
</protein>
<feature type="active site" description="Proton donor/acceptor" evidence="5">
    <location>
        <position position="149"/>
    </location>
</feature>
<dbReference type="Gene3D" id="3.60.10.10">
    <property type="entry name" value="Endonuclease/exonuclease/phosphatase"/>
    <property type="match status" value="1"/>
</dbReference>
<dbReference type="InterPro" id="IPR004808">
    <property type="entry name" value="AP_endonuc_1"/>
</dbReference>
<dbReference type="EMBL" id="LN906597">
    <property type="protein sequence ID" value="CUT17268.1"/>
    <property type="molecule type" value="Genomic_DNA"/>
</dbReference>
<comment type="similarity">
    <text evidence="1">Belongs to the DNA repair enzymes AP/ExoA family.</text>
</comment>
<evidence type="ECO:0000256" key="6">
    <source>
        <dbReference type="PIRSR" id="PIRSR604808-2"/>
    </source>
</evidence>
<evidence type="ECO:0000256" key="5">
    <source>
        <dbReference type="PIRSR" id="PIRSR604808-1"/>
    </source>
</evidence>
<dbReference type="PATRIC" id="fig|1561003.3.peg.436"/>
<dbReference type="Proteomes" id="UP000198651">
    <property type="component" value="Chromosome I"/>
</dbReference>
<dbReference type="AlphaFoldDB" id="A0A0S4M794"/>
<dbReference type="GO" id="GO:0003906">
    <property type="term" value="F:DNA-(apurinic or apyrimidinic site) endonuclease activity"/>
    <property type="evidence" value="ECO:0007669"/>
    <property type="project" value="TreeGrafter"/>
</dbReference>
<dbReference type="GO" id="GO:0008081">
    <property type="term" value="F:phosphoric diester hydrolase activity"/>
    <property type="evidence" value="ECO:0007669"/>
    <property type="project" value="TreeGrafter"/>
</dbReference>
<evidence type="ECO:0000313" key="9">
    <source>
        <dbReference type="EMBL" id="CUT17268.1"/>
    </source>
</evidence>
<evidence type="ECO:0000256" key="1">
    <source>
        <dbReference type="ARBA" id="ARBA00007092"/>
    </source>
</evidence>
<dbReference type="PANTHER" id="PTHR22748">
    <property type="entry name" value="AP ENDONUCLEASE"/>
    <property type="match status" value="1"/>
</dbReference>
<evidence type="ECO:0000256" key="2">
    <source>
        <dbReference type="ARBA" id="ARBA00022723"/>
    </source>
</evidence>
<feature type="domain" description="Endonuclease/exonuclease/phosphatase" evidence="8">
    <location>
        <begin position="4"/>
        <end position="247"/>
    </location>
</feature>
<sequence length="256" mass="29821">MKVATLNLNGLRSAYRKGLSKFIQCTSPDVFCVQEIRIDPAAMSCDLFFQDQYRSFFCPSSRKGYSGVGIYTRFDPVNVITKFDNGEFDREGRCIGVELEALWVFSVYFPSGSSSSLRQEAKFRFLTAFSRFFENFEDFARKPVLLCGDFNIAHQPIDLKNWRSNQRNPGFLPEERDWLTQFMKQRKMLDVFRFLYPKTVSYTWWSQRGKAREKDVGWRIDYQITSCALADKANSAYVYVESNLSDHAPLVVNYDL</sequence>
<evidence type="ECO:0000256" key="3">
    <source>
        <dbReference type="ARBA" id="ARBA00022801"/>
    </source>
</evidence>
<feature type="binding site" evidence="6">
    <location>
        <position position="35"/>
    </location>
    <ligand>
        <name>Mg(2+)</name>
        <dbReference type="ChEBI" id="CHEBI:18420"/>
        <label>1</label>
    </ligand>
</feature>
<keyword evidence="3" id="KW-0378">Hydrolase</keyword>
<dbReference type="GO" id="GO:0006284">
    <property type="term" value="P:base-excision repair"/>
    <property type="evidence" value="ECO:0007669"/>
    <property type="project" value="TreeGrafter"/>
</dbReference>
<keyword evidence="6" id="KW-0464">Manganese</keyword>
<keyword evidence="2 6" id="KW-0479">Metal-binding</keyword>
<feature type="site" description="Important for catalytic activity" evidence="7">
    <location>
        <position position="221"/>
    </location>
</feature>
<evidence type="ECO:0000256" key="7">
    <source>
        <dbReference type="PIRSR" id="PIRSR604808-3"/>
    </source>
</evidence>
<accession>A0A0S4M794</accession>
<feature type="site" description="Transition state stabilizer" evidence="7">
    <location>
        <position position="151"/>
    </location>
</feature>
<evidence type="ECO:0000256" key="4">
    <source>
        <dbReference type="ARBA" id="ARBA00022842"/>
    </source>
</evidence>
<dbReference type="InterPro" id="IPR036691">
    <property type="entry name" value="Endo/exonu/phosph_ase_sf"/>
</dbReference>
<dbReference type="NCBIfam" id="TIGR00195">
    <property type="entry name" value="exoDNase_III"/>
    <property type="match status" value="1"/>
</dbReference>
<feature type="binding site" evidence="6">
    <location>
        <position position="7"/>
    </location>
    <ligand>
        <name>Mg(2+)</name>
        <dbReference type="ChEBI" id="CHEBI:18420"/>
        <label>1</label>
    </ligand>
</feature>
<proteinExistence type="inferred from homology"/>
<comment type="cofactor">
    <cofactor evidence="6">
        <name>Mg(2+)</name>
        <dbReference type="ChEBI" id="CHEBI:18420"/>
    </cofactor>
    <cofactor evidence="6">
        <name>Mn(2+)</name>
        <dbReference type="ChEBI" id="CHEBI:29035"/>
    </cofactor>
    <text evidence="6">Probably binds two magnesium or manganese ions per subunit.</text>
</comment>
<feature type="active site" evidence="5">
    <location>
        <position position="108"/>
    </location>
</feature>
<dbReference type="InterPro" id="IPR005135">
    <property type="entry name" value="Endo/exonuclease/phosphatase"/>
</dbReference>
<feature type="binding site" evidence="6">
    <location>
        <position position="149"/>
    </location>
    <ligand>
        <name>Mg(2+)</name>
        <dbReference type="ChEBI" id="CHEBI:18420"/>
        <label>1</label>
    </ligand>
</feature>
<gene>
    <name evidence="9" type="primary">exoA</name>
    <name evidence="9" type="ORF">Ark11_0419</name>
</gene>
<evidence type="ECO:0000259" key="8">
    <source>
        <dbReference type="Pfam" id="PF03372"/>
    </source>
</evidence>
<dbReference type="STRING" id="1561003.Ark11_0419"/>
<keyword evidence="10" id="KW-1185">Reference proteome</keyword>
<reference evidence="10" key="1">
    <citation type="submission" date="2015-11" db="EMBL/GenBank/DDBJ databases">
        <authorList>
            <person name="Seth-Smith H.M.B."/>
        </authorList>
    </citation>
    <scope>NUCLEOTIDE SEQUENCE [LARGE SCALE GENOMIC DNA]</scope>
    <source>
        <strain evidence="10">2013Ark11</strain>
    </source>
</reference>
<organism evidence="9 10">
    <name type="scientific">Candidatus Ichthyocystis hellenicum</name>
    <dbReference type="NCBI Taxonomy" id="1561003"/>
    <lineage>
        <taxon>Bacteria</taxon>
        <taxon>Pseudomonadati</taxon>
        <taxon>Pseudomonadota</taxon>
        <taxon>Betaproteobacteria</taxon>
        <taxon>Burkholderiales</taxon>
        <taxon>Candidatus Ichthyocystis</taxon>
    </lineage>
</organism>
<dbReference type="Pfam" id="PF03372">
    <property type="entry name" value="Exo_endo_phos"/>
    <property type="match status" value="1"/>
</dbReference>
<dbReference type="GO" id="GO:0046872">
    <property type="term" value="F:metal ion binding"/>
    <property type="evidence" value="ECO:0007669"/>
    <property type="project" value="UniProtKB-KW"/>
</dbReference>
<evidence type="ECO:0000313" key="10">
    <source>
        <dbReference type="Proteomes" id="UP000198651"/>
    </source>
</evidence>
<dbReference type="RefSeq" id="WP_242641374.1">
    <property type="nucleotide sequence ID" value="NZ_FLSL01000086.1"/>
</dbReference>
<feature type="site" description="Interaction with DNA substrate" evidence="7">
    <location>
        <position position="247"/>
    </location>
</feature>